<dbReference type="Proteomes" id="UP000305681">
    <property type="component" value="Unassembled WGS sequence"/>
</dbReference>
<proteinExistence type="predicted"/>
<dbReference type="AlphaFoldDB" id="A0A5C4NUY0"/>
<reference evidence="2 3" key="1">
    <citation type="submission" date="2019-06" db="EMBL/GenBank/DDBJ databases">
        <title>Genome sequence of Janthinobacterium lividum UCD_MED1.</title>
        <authorList>
            <person name="De Leon M.E."/>
            <person name="Jospin G."/>
        </authorList>
    </citation>
    <scope>NUCLEOTIDE SEQUENCE [LARGE SCALE GENOMIC DNA]</scope>
    <source>
        <strain evidence="2 3">UCD_MED1</strain>
    </source>
</reference>
<protein>
    <submittedName>
        <fullName evidence="2">Uncharacterized protein</fullName>
    </submittedName>
</protein>
<dbReference type="EMBL" id="VDGE01000001">
    <property type="protein sequence ID" value="TNC78233.1"/>
    <property type="molecule type" value="Genomic_DNA"/>
</dbReference>
<evidence type="ECO:0000313" key="3">
    <source>
        <dbReference type="Proteomes" id="UP000305681"/>
    </source>
</evidence>
<gene>
    <name evidence="2" type="ORF">FHI69_02760</name>
</gene>
<accession>A0A5C4NUY0</accession>
<comment type="caution">
    <text evidence="2">The sequence shown here is derived from an EMBL/GenBank/DDBJ whole genome shotgun (WGS) entry which is preliminary data.</text>
</comment>
<name>A0A5C4NUY0_9BURK</name>
<sequence>MDKVSKVSIKATVAPSKPGAEKKISPAPQASIAAKDVRRMQSIAAKKCGGKILKDSHITRIQGAHDRQSKPELRQTFARTIEIIK</sequence>
<evidence type="ECO:0000256" key="1">
    <source>
        <dbReference type="SAM" id="MobiDB-lite"/>
    </source>
</evidence>
<feature type="region of interest" description="Disordered" evidence="1">
    <location>
        <begin position="1"/>
        <end position="33"/>
    </location>
</feature>
<evidence type="ECO:0000313" key="2">
    <source>
        <dbReference type="EMBL" id="TNC78233.1"/>
    </source>
</evidence>
<organism evidence="2 3">
    <name type="scientific">Janthinobacterium lividum</name>
    <dbReference type="NCBI Taxonomy" id="29581"/>
    <lineage>
        <taxon>Bacteria</taxon>
        <taxon>Pseudomonadati</taxon>
        <taxon>Pseudomonadota</taxon>
        <taxon>Betaproteobacteria</taxon>
        <taxon>Burkholderiales</taxon>
        <taxon>Oxalobacteraceae</taxon>
        <taxon>Janthinobacterium</taxon>
    </lineage>
</organism>